<comment type="similarity">
    <text evidence="1">Belongs to the eIF-2-alpha family.</text>
</comment>
<evidence type="ECO:0000256" key="4">
    <source>
        <dbReference type="SAM" id="MobiDB-lite"/>
    </source>
</evidence>
<dbReference type="GO" id="GO:0043022">
    <property type="term" value="F:ribosome binding"/>
    <property type="evidence" value="ECO:0007669"/>
    <property type="project" value="TreeGrafter"/>
</dbReference>
<evidence type="ECO:0000256" key="2">
    <source>
        <dbReference type="ARBA" id="ARBA00022540"/>
    </source>
</evidence>
<protein>
    <recommendedName>
        <fullName evidence="5">S1 motif domain-containing protein</fullName>
    </recommendedName>
</protein>
<feature type="compositionally biased region" description="Acidic residues" evidence="4">
    <location>
        <begin position="90"/>
        <end position="107"/>
    </location>
</feature>
<dbReference type="AlphaFoldDB" id="A0A9W7G9X5"/>
<proteinExistence type="inferred from homology"/>
<dbReference type="GO" id="GO:0005850">
    <property type="term" value="C:eukaryotic translation initiation factor 2 complex"/>
    <property type="evidence" value="ECO:0007669"/>
    <property type="project" value="TreeGrafter"/>
</dbReference>
<reference evidence="7" key="1">
    <citation type="journal article" date="2023" name="Commun. Biol.">
        <title>Genome analysis of Parmales, the sister group of diatoms, reveals the evolutionary specialization of diatoms from phago-mixotrophs to photoautotrophs.</title>
        <authorList>
            <person name="Ban H."/>
            <person name="Sato S."/>
            <person name="Yoshikawa S."/>
            <person name="Yamada K."/>
            <person name="Nakamura Y."/>
            <person name="Ichinomiya M."/>
            <person name="Sato N."/>
            <person name="Blanc-Mathieu R."/>
            <person name="Endo H."/>
            <person name="Kuwata A."/>
            <person name="Ogata H."/>
        </authorList>
    </citation>
    <scope>NUCLEOTIDE SEQUENCE [LARGE SCALE GENOMIC DNA]</scope>
</reference>
<dbReference type="InterPro" id="IPR024055">
    <property type="entry name" value="TIF2_asu_C"/>
</dbReference>
<dbReference type="PROSITE" id="PS50126">
    <property type="entry name" value="S1"/>
    <property type="match status" value="1"/>
</dbReference>
<accession>A0A9W7G9X5</accession>
<dbReference type="CDD" id="cd04452">
    <property type="entry name" value="S1_IF2_alpha"/>
    <property type="match status" value="1"/>
</dbReference>
<dbReference type="FunFam" id="3.30.70.1130:FF:000001">
    <property type="entry name" value="Eukaryotic translation initiation factor 2 subunit 1"/>
    <property type="match status" value="1"/>
</dbReference>
<keyword evidence="7" id="KW-1185">Reference proteome</keyword>
<dbReference type="SUPFAM" id="SSF110993">
    <property type="entry name" value="eIF-2-alpha, C-terminal domain"/>
    <property type="match status" value="1"/>
</dbReference>
<sequence length="422" mass="47393">MSDIVFNDLGSDMPEIADDDVDIELEEEIRAAEDAMKAAEAAGAGEKKKKKKKKKLLPGEEPEEEEGGEAGEAAPSGDKKKKKKKKPLPGEEEEEQGGDNEEDNLEEDAVRVKVDTRHLQCRFYEEPYPEVESLVMVNVNHIAEMGAYVSLLEYNNIEGMILLSELSRRRIRSINKLIRVNRNEVVMVLRVDKEKGYIDLSKRRVSPEDIAKCEDRFSKAKAVHSVLRHLADQRKMNLEDLYVQIGWPLYKKYGHAYDAFKLTLAPGENTEDPFADIEMEAEVKADLLQYIKRRLAPQPIKVRADIEVSCFTYEGIDAIKESLLAGVDVGTNSVPAADIKIKLIAPPIYVMSTMTLDKDKGIELLNKAIQKIEEMIVGKGGKMEVKMAAKAVSIREETELQAMMDRLAAENAEVDGDEPEEE</sequence>
<feature type="compositionally biased region" description="Acidic residues" evidence="4">
    <location>
        <begin position="60"/>
        <end position="69"/>
    </location>
</feature>
<evidence type="ECO:0000259" key="5">
    <source>
        <dbReference type="PROSITE" id="PS50126"/>
    </source>
</evidence>
<feature type="compositionally biased region" description="Basic and acidic residues" evidence="4">
    <location>
        <begin position="28"/>
        <end position="37"/>
    </location>
</feature>
<evidence type="ECO:0000313" key="6">
    <source>
        <dbReference type="EMBL" id="GMI38495.1"/>
    </source>
</evidence>
<dbReference type="Gene3D" id="2.40.50.140">
    <property type="entry name" value="Nucleic acid-binding proteins"/>
    <property type="match status" value="1"/>
</dbReference>
<dbReference type="GO" id="GO:0003743">
    <property type="term" value="F:translation initiation factor activity"/>
    <property type="evidence" value="ECO:0007669"/>
    <property type="project" value="UniProtKB-KW"/>
</dbReference>
<feature type="compositionally biased region" description="Basic residues" evidence="4">
    <location>
        <begin position="47"/>
        <end position="56"/>
    </location>
</feature>
<dbReference type="EMBL" id="BRYA01000086">
    <property type="protein sequence ID" value="GMI38495.1"/>
    <property type="molecule type" value="Genomic_DNA"/>
</dbReference>
<dbReference type="GO" id="GO:0003723">
    <property type="term" value="F:RNA binding"/>
    <property type="evidence" value="ECO:0007669"/>
    <property type="project" value="InterPro"/>
</dbReference>
<dbReference type="Pfam" id="PF07541">
    <property type="entry name" value="EIF_2_alpha"/>
    <property type="match status" value="1"/>
</dbReference>
<dbReference type="Gene3D" id="1.10.150.190">
    <property type="entry name" value="Translation initiation factor 2, subunit 1, domain 2"/>
    <property type="match status" value="1"/>
</dbReference>
<feature type="region of interest" description="Disordered" evidence="4">
    <location>
        <begin position="1"/>
        <end position="107"/>
    </location>
</feature>
<dbReference type="InterPro" id="IPR011488">
    <property type="entry name" value="TIF_2_asu"/>
</dbReference>
<feature type="domain" description="S1 motif" evidence="5">
    <location>
        <begin position="132"/>
        <end position="203"/>
    </location>
</feature>
<dbReference type="InterPro" id="IPR024054">
    <property type="entry name" value="TIF2_asu_middle_sf"/>
</dbReference>
<keyword evidence="2" id="KW-0396">Initiation factor</keyword>
<dbReference type="GO" id="GO:0033290">
    <property type="term" value="C:eukaryotic 48S preinitiation complex"/>
    <property type="evidence" value="ECO:0007669"/>
    <property type="project" value="TreeGrafter"/>
</dbReference>
<dbReference type="SMART" id="SM00316">
    <property type="entry name" value="S1"/>
    <property type="match status" value="1"/>
</dbReference>
<dbReference type="Proteomes" id="UP001165065">
    <property type="component" value="Unassembled WGS sequence"/>
</dbReference>
<dbReference type="InterPro" id="IPR044126">
    <property type="entry name" value="S1_IF2_alpha"/>
</dbReference>
<dbReference type="FunFam" id="2.40.50.140:FF:000015">
    <property type="entry name" value="Eukaryotic translation initiation factor 2 subunit alpha"/>
    <property type="match status" value="1"/>
</dbReference>
<organism evidence="6 7">
    <name type="scientific">Triparma columacea</name>
    <dbReference type="NCBI Taxonomy" id="722753"/>
    <lineage>
        <taxon>Eukaryota</taxon>
        <taxon>Sar</taxon>
        <taxon>Stramenopiles</taxon>
        <taxon>Ochrophyta</taxon>
        <taxon>Bolidophyceae</taxon>
        <taxon>Parmales</taxon>
        <taxon>Triparmaceae</taxon>
        <taxon>Triparma</taxon>
    </lineage>
</organism>
<gene>
    <name evidence="6" type="ORF">TrCOL_g8180</name>
</gene>
<evidence type="ECO:0000256" key="3">
    <source>
        <dbReference type="ARBA" id="ARBA00022917"/>
    </source>
</evidence>
<dbReference type="InterPro" id="IPR012340">
    <property type="entry name" value="NA-bd_OB-fold"/>
</dbReference>
<evidence type="ECO:0000256" key="1">
    <source>
        <dbReference type="ARBA" id="ARBA00007223"/>
    </source>
</evidence>
<dbReference type="SUPFAM" id="SSF50249">
    <property type="entry name" value="Nucleic acid-binding proteins"/>
    <property type="match status" value="1"/>
</dbReference>
<dbReference type="Gene3D" id="3.30.70.1130">
    <property type="entry name" value="EIF_2_alpha"/>
    <property type="match status" value="1"/>
</dbReference>
<dbReference type="OrthoDB" id="1685042at2759"/>
<dbReference type="Pfam" id="PF00575">
    <property type="entry name" value="S1"/>
    <property type="match status" value="1"/>
</dbReference>
<name>A0A9W7G9X5_9STRA</name>
<dbReference type="InterPro" id="IPR003029">
    <property type="entry name" value="S1_domain"/>
</dbReference>
<dbReference type="PANTHER" id="PTHR10602:SF0">
    <property type="entry name" value="EUKARYOTIC TRANSLATION INITIATION FACTOR 2 SUBUNIT 1"/>
    <property type="match status" value="1"/>
</dbReference>
<dbReference type="SUPFAM" id="SSF116742">
    <property type="entry name" value="eIF2alpha middle domain-like"/>
    <property type="match status" value="1"/>
</dbReference>
<feature type="compositionally biased region" description="Acidic residues" evidence="4">
    <location>
        <begin position="15"/>
        <end position="27"/>
    </location>
</feature>
<dbReference type="PANTHER" id="PTHR10602">
    <property type="entry name" value="EUKARYOTIC TRANSLATION INITIATION FACTOR 2 SUBUNIT 1"/>
    <property type="match status" value="1"/>
</dbReference>
<evidence type="ECO:0000313" key="7">
    <source>
        <dbReference type="Proteomes" id="UP001165065"/>
    </source>
</evidence>
<comment type="caution">
    <text evidence="6">The sequence shown here is derived from an EMBL/GenBank/DDBJ whole genome shotgun (WGS) entry which is preliminary data.</text>
</comment>
<keyword evidence="3" id="KW-0648">Protein biosynthesis</keyword>